<dbReference type="Gene3D" id="2.120.10.80">
    <property type="entry name" value="Kelch-type beta propeller"/>
    <property type="match status" value="1"/>
</dbReference>
<evidence type="ECO:0000313" key="4">
    <source>
        <dbReference type="Proteomes" id="UP000694387"/>
    </source>
</evidence>
<reference evidence="3" key="3">
    <citation type="submission" date="2025-09" db="UniProtKB">
        <authorList>
            <consortium name="Ensembl"/>
        </authorList>
    </citation>
    <scope>IDENTIFICATION</scope>
</reference>
<dbReference type="InterPro" id="IPR006652">
    <property type="entry name" value="Kelch_1"/>
</dbReference>
<keyword evidence="4" id="KW-1185">Reference proteome</keyword>
<evidence type="ECO:0000313" key="3">
    <source>
        <dbReference type="Ensembl" id="ENSEASP00005062368.1"/>
    </source>
</evidence>
<organism evidence="3 4">
    <name type="scientific">Equus asinus</name>
    <name type="common">Donkey</name>
    <name type="synonym">Equus africanus asinus</name>
    <dbReference type="NCBI Taxonomy" id="9793"/>
    <lineage>
        <taxon>Eukaryota</taxon>
        <taxon>Metazoa</taxon>
        <taxon>Chordata</taxon>
        <taxon>Craniata</taxon>
        <taxon>Vertebrata</taxon>
        <taxon>Euteleostomi</taxon>
        <taxon>Mammalia</taxon>
        <taxon>Eutheria</taxon>
        <taxon>Laurasiatheria</taxon>
        <taxon>Perissodactyla</taxon>
        <taxon>Equidae</taxon>
        <taxon>Equus</taxon>
    </lineage>
</organism>
<dbReference type="InterPro" id="IPR015915">
    <property type="entry name" value="Kelch-typ_b-propeller"/>
</dbReference>
<dbReference type="SUPFAM" id="SSF117281">
    <property type="entry name" value="Kelch motif"/>
    <property type="match status" value="1"/>
</dbReference>
<evidence type="ECO:0000256" key="1">
    <source>
        <dbReference type="ARBA" id="ARBA00022441"/>
    </source>
</evidence>
<gene>
    <name evidence="3" type="primary">LZTR1</name>
</gene>
<dbReference type="GeneTree" id="ENSGT00940000158190"/>
<protein>
    <submittedName>
        <fullName evidence="3">Leucine zipper like post translational regulator 1</fullName>
    </submittedName>
</protein>
<dbReference type="GO" id="GO:0005794">
    <property type="term" value="C:Golgi apparatus"/>
    <property type="evidence" value="ECO:0007669"/>
    <property type="project" value="TreeGrafter"/>
</dbReference>
<evidence type="ECO:0000256" key="2">
    <source>
        <dbReference type="ARBA" id="ARBA00022737"/>
    </source>
</evidence>
<dbReference type="PANTHER" id="PTHR46376">
    <property type="entry name" value="LEUCINE-ZIPPER-LIKE TRANSCRIPTIONAL REGULATOR 1"/>
    <property type="match status" value="1"/>
</dbReference>
<name>A0A9L0KC25_EQUAS</name>
<reference evidence="3" key="2">
    <citation type="submission" date="2025-08" db="UniProtKB">
        <authorList>
            <consortium name="Ensembl"/>
        </authorList>
    </citation>
    <scope>IDENTIFICATION</scope>
</reference>
<accession>A0A9L0KC25</accession>
<dbReference type="InterPro" id="IPR051568">
    <property type="entry name" value="LZTR1/Attractin"/>
</dbReference>
<dbReference type="PANTHER" id="PTHR46376:SF1">
    <property type="entry name" value="LEUCINE-ZIPPER-LIKE TRANSCRIPTIONAL REGULATOR 1"/>
    <property type="match status" value="1"/>
</dbReference>
<dbReference type="Ensembl" id="ENSEAST00005078259.1">
    <property type="protein sequence ID" value="ENSEASP00005062368.1"/>
    <property type="gene ID" value="ENSEASG00005022637.2"/>
</dbReference>
<dbReference type="Pfam" id="PF01344">
    <property type="entry name" value="Kelch_1"/>
    <property type="match status" value="1"/>
</dbReference>
<sequence length="192" mass="20501">MAGPGGSGGPIGAGALAGGARSKVAPSVDFDHSCSDSVEYLTLNFGPFETVHRWRRLPPCDEFVGARRSKHTVVAYKDAIYVFGGDNGKTMLNDLLRFDVKDCSWCRSTDPLSHSSATLYAGALRATLWSPAALWGGVSPPPLMEEDVQAQDSQLLNLAHLGNITPGCPPSAQETRVELGLLQKLIHCFSCT</sequence>
<proteinExistence type="predicted"/>
<reference evidence="3 4" key="1">
    <citation type="journal article" date="2020" name="Nat. Commun.">
        <title>Donkey genomes provide new insights into domestication and selection for coat color.</title>
        <authorList>
            <person name="Wang"/>
            <person name="C."/>
            <person name="Li"/>
            <person name="H."/>
            <person name="Guo"/>
            <person name="Y."/>
            <person name="Huang"/>
            <person name="J."/>
            <person name="Sun"/>
            <person name="Y."/>
            <person name="Min"/>
            <person name="J."/>
            <person name="Wang"/>
            <person name="J."/>
            <person name="Fang"/>
            <person name="X."/>
            <person name="Zhao"/>
            <person name="Z."/>
            <person name="Wang"/>
            <person name="S."/>
            <person name="Zhang"/>
            <person name="Y."/>
            <person name="Liu"/>
            <person name="Q."/>
            <person name="Jiang"/>
            <person name="Q."/>
            <person name="Wang"/>
            <person name="X."/>
            <person name="Guo"/>
            <person name="Y."/>
            <person name="Yang"/>
            <person name="C."/>
            <person name="Wang"/>
            <person name="Y."/>
            <person name="Tian"/>
            <person name="F."/>
            <person name="Zhuang"/>
            <person name="G."/>
            <person name="Fan"/>
            <person name="Y."/>
            <person name="Gao"/>
            <person name="Q."/>
            <person name="Li"/>
            <person name="Y."/>
            <person name="Ju"/>
            <person name="Z."/>
            <person name="Li"/>
            <person name="J."/>
            <person name="Li"/>
            <person name="R."/>
            <person name="Hou"/>
            <person name="M."/>
            <person name="Yang"/>
            <person name="G."/>
            <person name="Liu"/>
            <person name="G."/>
            <person name="Liu"/>
            <person name="W."/>
            <person name="Guo"/>
            <person name="J."/>
            <person name="Pan"/>
            <person name="S."/>
            <person name="Fan"/>
            <person name="G."/>
            <person name="Zhang"/>
            <person name="W."/>
            <person name="Zhang"/>
            <person name="R."/>
            <person name="Yu"/>
            <person name="J."/>
            <person name="Zhang"/>
            <person name="X."/>
            <person name="Yin"/>
            <person name="Q."/>
            <person name="Ji"/>
            <person name="C."/>
            <person name="Jin"/>
            <person name="Y."/>
            <person name="Yue"/>
            <person name="G."/>
            <person name="Liu"/>
            <person name="M."/>
            <person name="Xu"/>
            <person name="J."/>
            <person name="Liu"/>
            <person name="S."/>
            <person name="Jordana"/>
            <person name="J."/>
            <person name="Noce"/>
            <person name="A."/>
            <person name="Amills"/>
            <person name="M."/>
            <person name="Wu"/>
            <person name="D.D."/>
            <person name="Li"/>
            <person name="S."/>
            <person name="Zhou"/>
            <person name="X. and Zhong"/>
            <person name="J."/>
        </authorList>
    </citation>
    <scope>NUCLEOTIDE SEQUENCE [LARGE SCALE GENOMIC DNA]</scope>
</reference>
<keyword evidence="1" id="KW-0880">Kelch repeat</keyword>
<keyword evidence="2" id="KW-0677">Repeat</keyword>
<dbReference type="AlphaFoldDB" id="A0A9L0KC25"/>
<dbReference type="Proteomes" id="UP000694387">
    <property type="component" value="Chromosome 8"/>
</dbReference>